<dbReference type="GeneID" id="39583144"/>
<dbReference type="AlphaFoldDB" id="A0A3N2Q5F9"/>
<dbReference type="Gene3D" id="3.30.70.100">
    <property type="match status" value="1"/>
</dbReference>
<dbReference type="OrthoDB" id="4839806at2759"/>
<evidence type="ECO:0000313" key="2">
    <source>
        <dbReference type="Proteomes" id="UP000272025"/>
    </source>
</evidence>
<name>A0A3N2Q5F9_SODAK</name>
<protein>
    <recommendedName>
        <fullName evidence="3">ABM domain-containing protein</fullName>
    </recommendedName>
</protein>
<dbReference type="InterPro" id="IPR011008">
    <property type="entry name" value="Dimeric_a/b-barrel"/>
</dbReference>
<dbReference type="RefSeq" id="XP_028469742.1">
    <property type="nucleotide sequence ID" value="XM_028614666.1"/>
</dbReference>
<reference evidence="1 2" key="1">
    <citation type="journal article" date="2018" name="Mol. Ecol.">
        <title>The obligate alkalophilic soda-lake fungus Sodiomyces alkalinus has shifted to a protein diet.</title>
        <authorList>
            <person name="Grum-Grzhimaylo A.A."/>
            <person name="Falkoski D.L."/>
            <person name="van den Heuvel J."/>
            <person name="Valero-Jimenez C.A."/>
            <person name="Min B."/>
            <person name="Choi I.G."/>
            <person name="Lipzen A."/>
            <person name="Daum C.G."/>
            <person name="Aanen D.K."/>
            <person name="Tsang A."/>
            <person name="Henrissat B."/>
            <person name="Bilanenko E.N."/>
            <person name="de Vries R.P."/>
            <person name="van Kan J.A.L."/>
            <person name="Grigoriev I.V."/>
            <person name="Debets A.J.M."/>
        </authorList>
    </citation>
    <scope>NUCLEOTIDE SEQUENCE [LARGE SCALE GENOMIC DNA]</scope>
    <source>
        <strain evidence="1 2">F11</strain>
    </source>
</reference>
<dbReference type="EMBL" id="ML119051">
    <property type="protein sequence ID" value="ROT41936.1"/>
    <property type="molecule type" value="Genomic_DNA"/>
</dbReference>
<dbReference type="Proteomes" id="UP000272025">
    <property type="component" value="Unassembled WGS sequence"/>
</dbReference>
<dbReference type="PANTHER" id="PTHR40624">
    <property type="entry name" value="BIOSYNTHESIS MONOOXYGENASE, PUTATIVE (AFU_ORTHOLOGUE AFUA_1G12025)-RELATED"/>
    <property type="match status" value="1"/>
</dbReference>
<accession>A0A3N2Q5F9</accession>
<gene>
    <name evidence="1" type="ORF">SODALDRAFT_374336</name>
</gene>
<keyword evidence="2" id="KW-1185">Reference proteome</keyword>
<organism evidence="1 2">
    <name type="scientific">Sodiomyces alkalinus (strain CBS 110278 / VKM F-3762 / F11)</name>
    <name type="common">Alkaliphilic filamentous fungus</name>
    <dbReference type="NCBI Taxonomy" id="1314773"/>
    <lineage>
        <taxon>Eukaryota</taxon>
        <taxon>Fungi</taxon>
        <taxon>Dikarya</taxon>
        <taxon>Ascomycota</taxon>
        <taxon>Pezizomycotina</taxon>
        <taxon>Sordariomycetes</taxon>
        <taxon>Hypocreomycetidae</taxon>
        <taxon>Glomerellales</taxon>
        <taxon>Plectosphaerellaceae</taxon>
        <taxon>Sodiomyces</taxon>
    </lineage>
</organism>
<evidence type="ECO:0000313" key="1">
    <source>
        <dbReference type="EMBL" id="ROT41936.1"/>
    </source>
</evidence>
<dbReference type="PANTHER" id="PTHR40624:SF1">
    <property type="entry name" value="BIOSYNTHESIS MONOOXYGENASE, PUTATIVE (AFU_ORTHOLOGUE AFUA_1G12025)-RELATED"/>
    <property type="match status" value="1"/>
</dbReference>
<dbReference type="SUPFAM" id="SSF54909">
    <property type="entry name" value="Dimeric alpha+beta barrel"/>
    <property type="match status" value="1"/>
</dbReference>
<sequence length="207" mass="22921">MAASPLPPHLVIAHVSTTTPSARSRFLEIFPPLATHCKESEPDTLSYYFFNSTSEDDHSLYGFEAYPTKAALFDVHATSDVYKNLGAIVQQENLCAIDVDLFKPVGGFILRGGQVERPVGVVLINKFPSGSSPVSGDRLKEYARYVEGQEKEGCPTFVVMEHEKTGDVWTFERYTTREFYEQTHRGSKAFADLFGEVQAGSTAKLGL</sequence>
<proteinExistence type="predicted"/>
<evidence type="ECO:0008006" key="3">
    <source>
        <dbReference type="Google" id="ProtNLM"/>
    </source>
</evidence>